<dbReference type="RefSeq" id="WP_344847896.1">
    <property type="nucleotide sequence ID" value="NZ_BAABAA010000013.1"/>
</dbReference>
<dbReference type="Proteomes" id="UP001501222">
    <property type="component" value="Unassembled WGS sequence"/>
</dbReference>
<reference evidence="3" key="1">
    <citation type="journal article" date="2019" name="Int. J. Syst. Evol. Microbiol.">
        <title>The Global Catalogue of Microorganisms (GCM) 10K type strain sequencing project: providing services to taxonomists for standard genome sequencing and annotation.</title>
        <authorList>
            <consortium name="The Broad Institute Genomics Platform"/>
            <consortium name="The Broad Institute Genome Sequencing Center for Infectious Disease"/>
            <person name="Wu L."/>
            <person name="Ma J."/>
        </authorList>
    </citation>
    <scope>NUCLEOTIDE SEQUENCE [LARGE SCALE GENOMIC DNA]</scope>
    <source>
        <strain evidence="3">JCM 16928</strain>
    </source>
</reference>
<accession>A0ABP6YSJ0</accession>
<dbReference type="EMBL" id="BAABAA010000013">
    <property type="protein sequence ID" value="GAA3588951.1"/>
    <property type="molecule type" value="Genomic_DNA"/>
</dbReference>
<dbReference type="InterPro" id="IPR041657">
    <property type="entry name" value="HTH_17"/>
</dbReference>
<protein>
    <recommendedName>
        <fullName evidence="1">Helix-turn-helix domain-containing protein</fullName>
    </recommendedName>
</protein>
<evidence type="ECO:0000313" key="3">
    <source>
        <dbReference type="Proteomes" id="UP001501222"/>
    </source>
</evidence>
<gene>
    <name evidence="2" type="ORF">GCM10022235_70100</name>
</gene>
<dbReference type="InterPro" id="IPR036388">
    <property type="entry name" value="WH-like_DNA-bd_sf"/>
</dbReference>
<dbReference type="Gene3D" id="1.10.10.10">
    <property type="entry name" value="Winged helix-like DNA-binding domain superfamily/Winged helix DNA-binding domain"/>
    <property type="match status" value="1"/>
</dbReference>
<proteinExistence type="predicted"/>
<dbReference type="Pfam" id="PF12728">
    <property type="entry name" value="HTH_17"/>
    <property type="match status" value="1"/>
</dbReference>
<sequence length="64" mass="7498">MAEVEGLWDVEQVAAYLKVPVATLYQWRTKNYGPPGQRVGRHLRYSPQDVIDWFANLDQHLTNR</sequence>
<keyword evidence="3" id="KW-1185">Reference proteome</keyword>
<organism evidence="2 3">
    <name type="scientific">Kribbella ginsengisoli</name>
    <dbReference type="NCBI Taxonomy" id="363865"/>
    <lineage>
        <taxon>Bacteria</taxon>
        <taxon>Bacillati</taxon>
        <taxon>Actinomycetota</taxon>
        <taxon>Actinomycetes</taxon>
        <taxon>Propionibacteriales</taxon>
        <taxon>Kribbellaceae</taxon>
        <taxon>Kribbella</taxon>
    </lineage>
</organism>
<name>A0ABP6YSJ0_9ACTN</name>
<dbReference type="SUPFAM" id="SSF46955">
    <property type="entry name" value="Putative DNA-binding domain"/>
    <property type="match status" value="1"/>
</dbReference>
<evidence type="ECO:0000313" key="2">
    <source>
        <dbReference type="EMBL" id="GAA3588951.1"/>
    </source>
</evidence>
<comment type="caution">
    <text evidence="2">The sequence shown here is derived from an EMBL/GenBank/DDBJ whole genome shotgun (WGS) entry which is preliminary data.</text>
</comment>
<feature type="domain" description="Helix-turn-helix" evidence="1">
    <location>
        <begin position="9"/>
        <end position="56"/>
    </location>
</feature>
<dbReference type="InterPro" id="IPR009061">
    <property type="entry name" value="DNA-bd_dom_put_sf"/>
</dbReference>
<evidence type="ECO:0000259" key="1">
    <source>
        <dbReference type="Pfam" id="PF12728"/>
    </source>
</evidence>